<keyword evidence="2" id="KW-1185">Reference proteome</keyword>
<protein>
    <submittedName>
        <fullName evidence="1">Uncharacterized protein</fullName>
    </submittedName>
</protein>
<reference evidence="1 2" key="1">
    <citation type="journal article" date="2011" name="PLoS Genet.">
        <title>Comparative genomic analysis of human fungal pathogens causing paracoccidioidomycosis.</title>
        <authorList>
            <person name="Desjardins C.A."/>
            <person name="Champion M.D."/>
            <person name="Holder J.W."/>
            <person name="Muszewska A."/>
            <person name="Goldberg J."/>
            <person name="Bailao A.M."/>
            <person name="Brigido M.M."/>
            <person name="Ferreira M.E."/>
            <person name="Garcia A.M."/>
            <person name="Grynberg M."/>
            <person name="Gujja S."/>
            <person name="Heiman D.I."/>
            <person name="Henn M.R."/>
            <person name="Kodira C.D."/>
            <person name="Leon-Narvaez H."/>
            <person name="Longo L.V."/>
            <person name="Ma L.J."/>
            <person name="Malavazi I."/>
            <person name="Matsuo A.L."/>
            <person name="Morais F.V."/>
            <person name="Pereira M."/>
            <person name="Rodriguez-Brito S."/>
            <person name="Sakthikumar S."/>
            <person name="Salem-Izacc S.M."/>
            <person name="Sykes S.M."/>
            <person name="Teixeira M.M."/>
            <person name="Vallejo M.C."/>
            <person name="Walter M.E."/>
            <person name="Yandava C."/>
            <person name="Young S."/>
            <person name="Zeng Q."/>
            <person name="Zucker J."/>
            <person name="Felipe M.S."/>
            <person name="Goldman G.H."/>
            <person name="Haas B.J."/>
            <person name="McEwen J.G."/>
            <person name="Nino-Vega G."/>
            <person name="Puccia R."/>
            <person name="San-Blas G."/>
            <person name="Soares C.M."/>
            <person name="Birren B.W."/>
            <person name="Cuomo C.A."/>
        </authorList>
    </citation>
    <scope>NUCLEOTIDE SEQUENCE [LARGE SCALE GENOMIC DNA]</scope>
    <source>
        <strain evidence="2">ATCC MYA-826 / Pb01</strain>
    </source>
</reference>
<dbReference type="HOGENOM" id="CLU_976949_0_0_1"/>
<evidence type="ECO:0000313" key="1">
    <source>
        <dbReference type="EMBL" id="EEH41799.2"/>
    </source>
</evidence>
<dbReference type="KEGG" id="pbl:PAAG_03720"/>
<dbReference type="VEuPathDB" id="FungiDB:PAAG_03720"/>
<dbReference type="RefSeq" id="XP_015702132.1">
    <property type="nucleotide sequence ID" value="XM_015845043.1"/>
</dbReference>
<sequence length="285" mass="32313">MAITAILQDVPMKQSGTVFFLRDIKASSQPVRRLNAYRAIYTQGRQWLDANLSGVGYAHERIESSTLVPLSPEDQYDDCMIAVLRSETECYGGHRGIHLENIISISAWAYSRDEYWNEYQKGIEVEYEGPFSGSTIYRLGECGPGSKIQKNKMHRIDGLGGEHITKVDRWATEFKKGYIVFTNWGNEMKFTENGEPEPEPGHEMREAHFELGSRGMGRLGFITKKIGVSESAARISQNLSTHVIRKRKYLQGAKGSPNEKSPQSDFPNNDCFWLTVSNNFDQQKS</sequence>
<dbReference type="GeneID" id="9097681"/>
<name>C1GYX6_PARBA</name>
<organism evidence="1 2">
    <name type="scientific">Paracoccidioides lutzii (strain ATCC MYA-826 / Pb01)</name>
    <name type="common">Paracoccidioides brasiliensis</name>
    <dbReference type="NCBI Taxonomy" id="502779"/>
    <lineage>
        <taxon>Eukaryota</taxon>
        <taxon>Fungi</taxon>
        <taxon>Dikarya</taxon>
        <taxon>Ascomycota</taxon>
        <taxon>Pezizomycotina</taxon>
        <taxon>Eurotiomycetes</taxon>
        <taxon>Eurotiomycetidae</taxon>
        <taxon>Onygenales</taxon>
        <taxon>Ajellomycetaceae</taxon>
        <taxon>Paracoccidioides</taxon>
    </lineage>
</organism>
<dbReference type="AlphaFoldDB" id="C1GYX6"/>
<evidence type="ECO:0000313" key="2">
    <source>
        <dbReference type="Proteomes" id="UP000002059"/>
    </source>
</evidence>
<gene>
    <name evidence="1" type="ORF">PAAG_03720</name>
</gene>
<dbReference type="Proteomes" id="UP000002059">
    <property type="component" value="Partially assembled WGS sequence"/>
</dbReference>
<accession>C1GYX6</accession>
<proteinExistence type="predicted"/>
<dbReference type="EMBL" id="KN294000">
    <property type="protein sequence ID" value="EEH41799.2"/>
    <property type="molecule type" value="Genomic_DNA"/>
</dbReference>